<keyword evidence="3" id="KW-1185">Reference proteome</keyword>
<evidence type="ECO:0000313" key="2">
    <source>
        <dbReference type="EMBL" id="KFM26543.1"/>
    </source>
</evidence>
<reference evidence="2 3" key="1">
    <citation type="journal article" date="2014" name="BMC Genomics">
        <title>Oil accumulation mechanisms of the oleaginous microalga Chlorella protothecoides revealed through its genome, transcriptomes, and proteomes.</title>
        <authorList>
            <person name="Gao C."/>
            <person name="Wang Y."/>
            <person name="Shen Y."/>
            <person name="Yan D."/>
            <person name="He X."/>
            <person name="Dai J."/>
            <person name="Wu Q."/>
        </authorList>
    </citation>
    <scope>NUCLEOTIDE SEQUENCE [LARGE SCALE GENOMIC DNA]</scope>
    <source>
        <strain evidence="2 3">0710</strain>
    </source>
</reference>
<accession>A0A087SLD9</accession>
<dbReference type="EMBL" id="KL662129">
    <property type="protein sequence ID" value="KFM26543.1"/>
    <property type="molecule type" value="Genomic_DNA"/>
</dbReference>
<evidence type="ECO:0000256" key="1">
    <source>
        <dbReference type="SAM" id="MobiDB-lite"/>
    </source>
</evidence>
<dbReference type="Proteomes" id="UP000028924">
    <property type="component" value="Unassembled WGS sequence"/>
</dbReference>
<dbReference type="GeneID" id="23613521"/>
<dbReference type="KEGG" id="apro:F751_2130"/>
<dbReference type="AlphaFoldDB" id="A0A087SLD9"/>
<name>A0A087SLD9_AUXPR</name>
<protein>
    <submittedName>
        <fullName evidence="2">Uncharacterized protein</fullName>
    </submittedName>
</protein>
<proteinExistence type="predicted"/>
<feature type="region of interest" description="Disordered" evidence="1">
    <location>
        <begin position="43"/>
        <end position="115"/>
    </location>
</feature>
<organism evidence="2 3">
    <name type="scientific">Auxenochlorella protothecoides</name>
    <name type="common">Green microalga</name>
    <name type="synonym">Chlorella protothecoides</name>
    <dbReference type="NCBI Taxonomy" id="3075"/>
    <lineage>
        <taxon>Eukaryota</taxon>
        <taxon>Viridiplantae</taxon>
        <taxon>Chlorophyta</taxon>
        <taxon>core chlorophytes</taxon>
        <taxon>Trebouxiophyceae</taxon>
        <taxon>Chlorellales</taxon>
        <taxon>Chlorellaceae</taxon>
        <taxon>Auxenochlorella</taxon>
    </lineage>
</organism>
<gene>
    <name evidence="2" type="ORF">F751_2130</name>
</gene>
<evidence type="ECO:0000313" key="3">
    <source>
        <dbReference type="Proteomes" id="UP000028924"/>
    </source>
</evidence>
<dbReference type="RefSeq" id="XP_011399481.1">
    <property type="nucleotide sequence ID" value="XM_011401179.1"/>
</dbReference>
<feature type="region of interest" description="Disordered" evidence="1">
    <location>
        <begin position="1"/>
        <end position="30"/>
    </location>
</feature>
<sequence length="115" mass="12244">MGRAVRGCAGPGPCHGRYNAPLLRRGPTGLGCRAHTRVEGIVPGPRAMFTGRTTQATPFPHPPRSAVHLSPATQSPILERGRARATALPSRPAPPHSRAERPQGPRPASGQTRRR</sequence>